<feature type="region of interest" description="Disordered" evidence="1">
    <location>
        <begin position="144"/>
        <end position="185"/>
    </location>
</feature>
<feature type="compositionally biased region" description="Low complexity" evidence="1">
    <location>
        <begin position="153"/>
        <end position="169"/>
    </location>
</feature>
<evidence type="ECO:0000313" key="3">
    <source>
        <dbReference type="Proteomes" id="UP001227230"/>
    </source>
</evidence>
<dbReference type="PANTHER" id="PTHR33052">
    <property type="entry name" value="DUF4228 DOMAIN PROTEIN-RELATED"/>
    <property type="match status" value="1"/>
</dbReference>
<dbReference type="Pfam" id="PF14009">
    <property type="entry name" value="PADRE"/>
    <property type="match status" value="1"/>
</dbReference>
<organism evidence="2 3">
    <name type="scientific">Vitis vinifera</name>
    <name type="common">Grape</name>
    <dbReference type="NCBI Taxonomy" id="29760"/>
    <lineage>
        <taxon>Eukaryota</taxon>
        <taxon>Viridiplantae</taxon>
        <taxon>Streptophyta</taxon>
        <taxon>Embryophyta</taxon>
        <taxon>Tracheophyta</taxon>
        <taxon>Spermatophyta</taxon>
        <taxon>Magnoliopsida</taxon>
        <taxon>eudicotyledons</taxon>
        <taxon>Gunneridae</taxon>
        <taxon>Pentapetalae</taxon>
        <taxon>rosids</taxon>
        <taxon>Vitales</taxon>
        <taxon>Vitaceae</taxon>
        <taxon>Viteae</taxon>
        <taxon>Vitis</taxon>
    </lineage>
</organism>
<gene>
    <name evidence="2" type="ORF">VitviT2T_018185</name>
</gene>
<dbReference type="InterPro" id="IPR025322">
    <property type="entry name" value="PADRE_dom"/>
</dbReference>
<keyword evidence="3" id="KW-1185">Reference proteome</keyword>
<protein>
    <submittedName>
        <fullName evidence="2">Uncharacterized protein</fullName>
    </submittedName>
</protein>
<evidence type="ECO:0000256" key="1">
    <source>
        <dbReference type="SAM" id="MobiDB-lite"/>
    </source>
</evidence>
<dbReference type="Proteomes" id="UP001227230">
    <property type="component" value="Chromosome 12"/>
</dbReference>
<sequence length="238" mass="27075">MLSSTLLTCLINMTMDGLFIELSDYIVLTVRASRLQTDMLNKLLGPRRLTHLLQRQKLPHKGGARAGVEECLLPLKIVHPGGVIEQYYMAVPAVKIMEACPSFMVARPEVFRRPWDSVVHPDEILNPGEKFFVVPRRTLQRLRRRIRKPKGDFPSNSFASQSSSRNASPVINEASYSTETDTQSRDGRMRFSSIEGLQKNGNGDEDPRKMTLNPQSQQRMRRVRNVISWQPSLTAINE</sequence>
<dbReference type="EMBL" id="CP126659">
    <property type="protein sequence ID" value="WJZ99769.1"/>
    <property type="molecule type" value="Genomic_DNA"/>
</dbReference>
<feature type="region of interest" description="Disordered" evidence="1">
    <location>
        <begin position="197"/>
        <end position="220"/>
    </location>
</feature>
<reference evidence="2 3" key="1">
    <citation type="journal article" date="2023" name="Hortic Res">
        <title>The complete reference genome for grapevine (Vitis vinifera L.) genetics and breeding.</title>
        <authorList>
            <person name="Shi X."/>
            <person name="Cao S."/>
            <person name="Wang X."/>
            <person name="Huang S."/>
            <person name="Wang Y."/>
            <person name="Liu Z."/>
            <person name="Liu W."/>
            <person name="Leng X."/>
            <person name="Peng Y."/>
            <person name="Wang N."/>
            <person name="Wang Y."/>
            <person name="Ma Z."/>
            <person name="Xu X."/>
            <person name="Zhang F."/>
            <person name="Xue H."/>
            <person name="Zhong H."/>
            <person name="Wang Y."/>
            <person name="Zhang K."/>
            <person name="Velt A."/>
            <person name="Avia K."/>
            <person name="Holtgrawe D."/>
            <person name="Grimplet J."/>
            <person name="Matus J.T."/>
            <person name="Ware D."/>
            <person name="Wu X."/>
            <person name="Wang H."/>
            <person name="Liu C."/>
            <person name="Fang Y."/>
            <person name="Rustenholz C."/>
            <person name="Cheng Z."/>
            <person name="Xiao H."/>
            <person name="Zhou Y."/>
        </authorList>
    </citation>
    <scope>NUCLEOTIDE SEQUENCE [LARGE SCALE GENOMIC DNA]</scope>
    <source>
        <strain evidence="3">cv. Pinot noir / PN40024</strain>
        <tissue evidence="2">Leaf</tissue>
    </source>
</reference>
<accession>A0ABY9CWQ9</accession>
<name>A0ABY9CWQ9_VITVI</name>
<evidence type="ECO:0000313" key="2">
    <source>
        <dbReference type="EMBL" id="WJZ99769.1"/>
    </source>
</evidence>
<proteinExistence type="predicted"/>